<keyword evidence="2" id="KW-1185">Reference proteome</keyword>
<sequence length="437" mass="48540">MSLRRYVNLVTGDGLQGIYSLRLLDSDKFFYPAQEAAAKARDLPRLERVPEHNLSSWIAQKKKTKKAAARSGRQQQKLERTILPPRPIHNFRPTKCPATNGDKPRLHSFALSGTKIFFADSGKRTTLYDTEAHCTITTPCLHARKDFPIALSIPSPAGPEAEGEQDQDSGSSLYIMDTTIDPKNTTPFEVLTCRIRPDEHFSAQKTWHCDALPRPPFFHRRPDQYTSVSSYAVVGNVICVSLAAVGTYCFDTVSRMWSFAGDWQMPFSGKAEYVPELKLWFGISADNHQLPCAANLSLVPGGHAPEKQECYIWGDPNLPVDWLPDLYYPAQMVCLGSGMFCIMNYFEDMVGRSSWMGELSDADGDPIAVFSGLEVLAGNGNGNDNGKESSSDSGKNSSSDSDKESSSDRGKEIGLRMIKHKSRLFRHSDTHCIESVL</sequence>
<evidence type="ECO:0000313" key="2">
    <source>
        <dbReference type="Proteomes" id="UP001732700"/>
    </source>
</evidence>
<dbReference type="EnsemblPlants" id="AVESA.00010b.r2.4AG0595630.1">
    <property type="protein sequence ID" value="AVESA.00010b.r2.4AG0595630.1.CDS.1"/>
    <property type="gene ID" value="AVESA.00010b.r2.4AG0595630"/>
</dbReference>
<organism evidence="1 2">
    <name type="scientific">Avena sativa</name>
    <name type="common">Oat</name>
    <dbReference type="NCBI Taxonomy" id="4498"/>
    <lineage>
        <taxon>Eukaryota</taxon>
        <taxon>Viridiplantae</taxon>
        <taxon>Streptophyta</taxon>
        <taxon>Embryophyta</taxon>
        <taxon>Tracheophyta</taxon>
        <taxon>Spermatophyta</taxon>
        <taxon>Magnoliopsida</taxon>
        <taxon>Liliopsida</taxon>
        <taxon>Poales</taxon>
        <taxon>Poaceae</taxon>
        <taxon>BOP clade</taxon>
        <taxon>Pooideae</taxon>
        <taxon>Poodae</taxon>
        <taxon>Poeae</taxon>
        <taxon>Poeae Chloroplast Group 1 (Aveneae type)</taxon>
        <taxon>Aveninae</taxon>
        <taxon>Avena</taxon>
    </lineage>
</organism>
<accession>A0ACD5WB38</accession>
<evidence type="ECO:0000313" key="1">
    <source>
        <dbReference type="EnsemblPlants" id="AVESA.00010b.r2.4AG0595630.1.CDS.1"/>
    </source>
</evidence>
<reference evidence="1" key="2">
    <citation type="submission" date="2025-09" db="UniProtKB">
        <authorList>
            <consortium name="EnsemblPlants"/>
        </authorList>
    </citation>
    <scope>IDENTIFICATION</scope>
</reference>
<dbReference type="Proteomes" id="UP001732700">
    <property type="component" value="Chromosome 4A"/>
</dbReference>
<reference evidence="1" key="1">
    <citation type="submission" date="2021-05" db="EMBL/GenBank/DDBJ databases">
        <authorList>
            <person name="Scholz U."/>
            <person name="Mascher M."/>
            <person name="Fiebig A."/>
        </authorList>
    </citation>
    <scope>NUCLEOTIDE SEQUENCE [LARGE SCALE GENOMIC DNA]</scope>
</reference>
<proteinExistence type="predicted"/>
<protein>
    <submittedName>
        <fullName evidence="1">Uncharacterized protein</fullName>
    </submittedName>
</protein>
<name>A0ACD5WB38_AVESA</name>